<dbReference type="NCBIfam" id="NF001419">
    <property type="entry name" value="PRK00293.1"/>
    <property type="match status" value="1"/>
</dbReference>
<keyword evidence="4" id="KW-0201">Cytochrome c-type biogenesis</keyword>
<feature type="signal peptide" evidence="9">
    <location>
        <begin position="1"/>
        <end position="21"/>
    </location>
</feature>
<dbReference type="GO" id="GO:0047134">
    <property type="term" value="F:protein-disulfide reductase [NAD(P)H] activity"/>
    <property type="evidence" value="ECO:0007669"/>
    <property type="project" value="UniProtKB-EC"/>
</dbReference>
<feature type="compositionally biased region" description="Polar residues" evidence="7">
    <location>
        <begin position="185"/>
        <end position="207"/>
    </location>
</feature>
<dbReference type="Pfam" id="PF00085">
    <property type="entry name" value="Thioredoxin"/>
    <property type="match status" value="1"/>
</dbReference>
<feature type="compositionally biased region" description="Low complexity" evidence="7">
    <location>
        <begin position="167"/>
        <end position="184"/>
    </location>
</feature>
<dbReference type="EMBL" id="LXHE01000020">
    <property type="protein sequence ID" value="OAU99543.1"/>
    <property type="molecule type" value="Genomic_DNA"/>
</dbReference>
<comment type="subcellular location">
    <subcellularLocation>
        <location evidence="1">Cell membrane</location>
        <topology evidence="1">Multi-pass membrane protein</topology>
    </subcellularLocation>
</comment>
<feature type="transmembrane region" description="Helical" evidence="8">
    <location>
        <begin position="349"/>
        <end position="370"/>
    </location>
</feature>
<evidence type="ECO:0000256" key="8">
    <source>
        <dbReference type="SAM" id="Phobius"/>
    </source>
</evidence>
<protein>
    <submittedName>
        <fullName evidence="11">Cytochrome c-type biogenesis protein DsbD, protein-disulfide reductase</fullName>
        <ecNumber evidence="11">1.8.1.8</ecNumber>
    </submittedName>
</protein>
<feature type="region of interest" description="Disordered" evidence="7">
    <location>
        <begin position="167"/>
        <end position="219"/>
    </location>
</feature>
<feature type="transmembrane region" description="Helical" evidence="8">
    <location>
        <begin position="429"/>
        <end position="450"/>
    </location>
</feature>
<keyword evidence="2" id="KW-1003">Cell membrane</keyword>
<keyword evidence="6 8" id="KW-0472">Membrane</keyword>
<evidence type="ECO:0000256" key="6">
    <source>
        <dbReference type="ARBA" id="ARBA00023136"/>
    </source>
</evidence>
<sequence>MSKLKNCMYSIALGASIVSTASVGTTMPAAANNLASLFGGASQPKFLPVHEAFQVSASQMDDELVVSFQVTPKHYIYQERLSLKLPNGVSAGQWVFDKTPTIIDDPTFGVVPVFEENVTARVKLSTQSTIDKKPVEVRWQGCAKAGLCYPPEITTAQISLEADKSAAPTAKAKPSPAAKASVSAEQNLSQTPTLAAQTSDQSAANDTNSEHLDGQSKLDEQPVAPDIQASDDETDDLTQAEIANDVDQKFVLDHTLPEVNDKNLSPILMIGLLFLVGILLAFTPCVYPMIPIVANIVARQHAKSSAKRGFVLSSAYGVGVATAYGMLGALIAWFGQALGIATWLQRVEVLLVAALLFVFFALFMFGWIQLRLPSVLSNTLSAKSQAADSRLGTIGGSYLSGLLSALVVSPCVSAPMAGALTVVAASGNVIFGFLALFALGIGISMPLIVMGTAQGKWMPKSGAWMQHIRSLGGFLLLGVALLLIERIVLSTWMLGLWMVWFVALAAWLFVSVGQSRKIFKLLAVIPATWAVVLAYGMIIGANDAWRPWHVPSFASSAHQDIKIDKLAELDGVLAAHDKVLVDVTADWCIECRIMERTLFTNRPREMDDYQVVKLDISETTEDSRAILARYQLFGPPALLIYHQGKLDQVLLGETKLNTLKDALAR</sequence>
<dbReference type="Pfam" id="PF02683">
    <property type="entry name" value="DsbD_TM"/>
    <property type="match status" value="1"/>
</dbReference>
<feature type="transmembrane region" description="Helical" evidence="8">
    <location>
        <begin position="519"/>
        <end position="538"/>
    </location>
</feature>
<dbReference type="SUPFAM" id="SSF52833">
    <property type="entry name" value="Thioredoxin-like"/>
    <property type="match status" value="1"/>
</dbReference>
<keyword evidence="3 8" id="KW-0812">Transmembrane</keyword>
<evidence type="ECO:0000256" key="3">
    <source>
        <dbReference type="ARBA" id="ARBA00022692"/>
    </source>
</evidence>
<dbReference type="Gene3D" id="3.40.30.10">
    <property type="entry name" value="Glutaredoxin"/>
    <property type="match status" value="1"/>
</dbReference>
<feature type="transmembrane region" description="Helical" evidence="8">
    <location>
        <begin position="310"/>
        <end position="334"/>
    </location>
</feature>
<keyword evidence="11" id="KW-0560">Oxidoreductase</keyword>
<feature type="transmembrane region" description="Helical" evidence="8">
    <location>
        <begin position="494"/>
        <end position="512"/>
    </location>
</feature>
<evidence type="ECO:0000313" key="11">
    <source>
        <dbReference type="EMBL" id="OAU99543.1"/>
    </source>
</evidence>
<reference evidence="11 12" key="1">
    <citation type="journal article" date="2016" name="Genome Biol. Evol.">
        <title>Comparative Genomic Analyses of the Moraxella catarrhalis Serosensitive and Seroresistant Lineages Demonstrate Their Independent Evolution.</title>
        <authorList>
            <person name="Earl J.P."/>
            <person name="de Vries S.P."/>
            <person name="Ahmed A."/>
            <person name="Powell E."/>
            <person name="Schultz M.P."/>
            <person name="Hermans P.W."/>
            <person name="Hill D.J."/>
            <person name="Zhou Z."/>
            <person name="Constantinidou C.I."/>
            <person name="Hu F.Z."/>
            <person name="Bootsma H.J."/>
            <person name="Ehrlich G.D."/>
        </authorList>
    </citation>
    <scope>NUCLEOTIDE SEQUENCE [LARGE SCALE GENOMIC DNA]</scope>
    <source>
        <strain evidence="11 12">Z7574</strain>
    </source>
</reference>
<dbReference type="Proteomes" id="UP000078446">
    <property type="component" value="Unassembled WGS sequence"/>
</dbReference>
<keyword evidence="5 8" id="KW-1133">Transmembrane helix</keyword>
<accession>A0A7Z0UX16</accession>
<dbReference type="AlphaFoldDB" id="A0A7Z0UX16"/>
<dbReference type="GO" id="GO:0045454">
    <property type="term" value="P:cell redox homeostasis"/>
    <property type="evidence" value="ECO:0007669"/>
    <property type="project" value="TreeGrafter"/>
</dbReference>
<dbReference type="Pfam" id="PF11412">
    <property type="entry name" value="DsbD_N"/>
    <property type="match status" value="1"/>
</dbReference>
<dbReference type="Gene3D" id="2.60.40.1250">
    <property type="entry name" value="Thiol:disulfide interchange protein DsbD, N-terminal domain"/>
    <property type="match status" value="1"/>
</dbReference>
<feature type="transmembrane region" description="Helical" evidence="8">
    <location>
        <begin position="391"/>
        <end position="409"/>
    </location>
</feature>
<evidence type="ECO:0000256" key="9">
    <source>
        <dbReference type="SAM" id="SignalP"/>
    </source>
</evidence>
<dbReference type="InterPro" id="IPR036929">
    <property type="entry name" value="DsbDN_sf"/>
</dbReference>
<dbReference type="InterPro" id="IPR013766">
    <property type="entry name" value="Thioredoxin_domain"/>
</dbReference>
<dbReference type="PANTHER" id="PTHR32234">
    <property type="entry name" value="THIOL:DISULFIDE INTERCHANGE PROTEIN DSBD"/>
    <property type="match status" value="1"/>
</dbReference>
<feature type="domain" description="Thioredoxin" evidence="10">
    <location>
        <begin position="544"/>
        <end position="665"/>
    </location>
</feature>
<dbReference type="GO" id="GO:0005886">
    <property type="term" value="C:plasma membrane"/>
    <property type="evidence" value="ECO:0007669"/>
    <property type="project" value="UniProtKB-SubCell"/>
</dbReference>
<dbReference type="PANTHER" id="PTHR32234:SF0">
    <property type="entry name" value="THIOL:DISULFIDE INTERCHANGE PROTEIN DSBD"/>
    <property type="match status" value="1"/>
</dbReference>
<feature type="compositionally biased region" description="Basic and acidic residues" evidence="7">
    <location>
        <begin position="208"/>
        <end position="219"/>
    </location>
</feature>
<proteinExistence type="predicted"/>
<keyword evidence="9" id="KW-0732">Signal</keyword>
<evidence type="ECO:0000256" key="2">
    <source>
        <dbReference type="ARBA" id="ARBA00022475"/>
    </source>
</evidence>
<dbReference type="InterPro" id="IPR028250">
    <property type="entry name" value="DsbDN"/>
</dbReference>
<feature type="transmembrane region" description="Helical" evidence="8">
    <location>
        <begin position="471"/>
        <end position="488"/>
    </location>
</feature>
<evidence type="ECO:0000256" key="1">
    <source>
        <dbReference type="ARBA" id="ARBA00004651"/>
    </source>
</evidence>
<evidence type="ECO:0000256" key="4">
    <source>
        <dbReference type="ARBA" id="ARBA00022748"/>
    </source>
</evidence>
<feature type="chain" id="PRO_5030839378" evidence="9">
    <location>
        <begin position="22"/>
        <end position="665"/>
    </location>
</feature>
<evidence type="ECO:0000256" key="7">
    <source>
        <dbReference type="SAM" id="MobiDB-lite"/>
    </source>
</evidence>
<organism evidence="11 12">
    <name type="scientific">Moraxella catarrhalis</name>
    <name type="common">Branhamella catarrhalis</name>
    <dbReference type="NCBI Taxonomy" id="480"/>
    <lineage>
        <taxon>Bacteria</taxon>
        <taxon>Pseudomonadati</taxon>
        <taxon>Pseudomonadota</taxon>
        <taxon>Gammaproteobacteria</taxon>
        <taxon>Moraxellales</taxon>
        <taxon>Moraxellaceae</taxon>
        <taxon>Moraxella</taxon>
    </lineage>
</organism>
<evidence type="ECO:0000313" key="12">
    <source>
        <dbReference type="Proteomes" id="UP000078446"/>
    </source>
</evidence>
<dbReference type="InterPro" id="IPR036249">
    <property type="entry name" value="Thioredoxin-like_sf"/>
</dbReference>
<dbReference type="RefSeq" id="WP_181878870.1">
    <property type="nucleotide sequence ID" value="NZ_LXHE01000020.1"/>
</dbReference>
<comment type="caution">
    <text evidence="11">The sequence shown here is derived from an EMBL/GenBank/DDBJ whole genome shotgun (WGS) entry which is preliminary data.</text>
</comment>
<feature type="transmembrane region" description="Helical" evidence="8">
    <location>
        <begin position="267"/>
        <end position="298"/>
    </location>
</feature>
<name>A0A7Z0UX16_MORCA</name>
<dbReference type="InterPro" id="IPR003834">
    <property type="entry name" value="Cyt_c_assmbl_TM_dom"/>
</dbReference>
<dbReference type="EC" id="1.8.1.8" evidence="11"/>
<dbReference type="SUPFAM" id="SSF74863">
    <property type="entry name" value="Thiol:disulfide interchange protein DsbD, N-terminal domain (DsbD-alpha)"/>
    <property type="match status" value="1"/>
</dbReference>
<dbReference type="GO" id="GO:0017004">
    <property type="term" value="P:cytochrome complex assembly"/>
    <property type="evidence" value="ECO:0007669"/>
    <property type="project" value="UniProtKB-KW"/>
</dbReference>
<evidence type="ECO:0000259" key="10">
    <source>
        <dbReference type="PROSITE" id="PS51352"/>
    </source>
</evidence>
<gene>
    <name evidence="11" type="ORF">AO382_1923</name>
</gene>
<evidence type="ECO:0000256" key="5">
    <source>
        <dbReference type="ARBA" id="ARBA00022989"/>
    </source>
</evidence>
<dbReference type="PROSITE" id="PS51352">
    <property type="entry name" value="THIOREDOXIN_2"/>
    <property type="match status" value="1"/>
</dbReference>